<feature type="compositionally biased region" description="Pro residues" evidence="1">
    <location>
        <begin position="921"/>
        <end position="935"/>
    </location>
</feature>
<feature type="compositionally biased region" description="Polar residues" evidence="1">
    <location>
        <begin position="583"/>
        <end position="595"/>
    </location>
</feature>
<reference evidence="3 4" key="2">
    <citation type="submission" date="2025-04" db="UniProtKB">
        <authorList>
            <consortium name="RefSeq"/>
        </authorList>
    </citation>
    <scope>IDENTIFICATION</scope>
    <source>
        <tissue evidence="3 4">Blood</tissue>
    </source>
</reference>
<feature type="compositionally biased region" description="Low complexity" evidence="1">
    <location>
        <begin position="380"/>
        <end position="393"/>
    </location>
</feature>
<dbReference type="RefSeq" id="XP_017310641.1">
    <property type="nucleotide sequence ID" value="XM_017455152.3"/>
</dbReference>
<reference evidence="2" key="1">
    <citation type="journal article" date="2016" name="Nat. Commun.">
        <title>The channel catfish genome sequence provides insights into the evolution of scale formation in teleosts.</title>
        <authorList>
            <person name="Liu Z."/>
            <person name="Liu S."/>
            <person name="Yao J."/>
            <person name="Bao L."/>
            <person name="Zhang J."/>
            <person name="Li Y."/>
            <person name="Jiang C."/>
            <person name="Sun L."/>
            <person name="Wang R."/>
            <person name="Zhang Y."/>
            <person name="Zhou T."/>
            <person name="Zeng Q."/>
            <person name="Fu Q."/>
            <person name="Gao S."/>
            <person name="Li N."/>
            <person name="Koren S."/>
            <person name="Jiang Y."/>
            <person name="Zimin A."/>
            <person name="Xu P."/>
            <person name="Phillippy A.M."/>
            <person name="Geng X."/>
            <person name="Song L."/>
            <person name="Sun F."/>
            <person name="Li C."/>
            <person name="Wang X."/>
            <person name="Chen A."/>
            <person name="Jin Y."/>
            <person name="Yuan Z."/>
            <person name="Yang Y."/>
            <person name="Tan S."/>
            <person name="Peatman E."/>
            <person name="Lu J."/>
            <person name="Qin Z."/>
            <person name="Dunham R."/>
            <person name="Li Z."/>
            <person name="Sonstegard T."/>
            <person name="Feng J."/>
            <person name="Danzmann R.G."/>
            <person name="Schroeder S."/>
            <person name="Scheffler B."/>
            <person name="Duke M.V."/>
            <person name="Ballard L."/>
            <person name="Kucuktas H."/>
            <person name="Kaltenboeck L."/>
            <person name="Liu H."/>
            <person name="Armbruster J."/>
            <person name="Xie Y."/>
            <person name="Kirby M.L."/>
            <person name="Tian Y."/>
            <person name="Flanagan M.E."/>
            <person name="Mu W."/>
            <person name="Waldbieser G.C."/>
        </authorList>
    </citation>
    <scope>NUCLEOTIDE SEQUENCE [LARGE SCALE GENOMIC DNA]</scope>
    <source>
        <strain evidence="2">SDA103</strain>
    </source>
</reference>
<dbReference type="RefSeq" id="XP_017310640.1">
    <property type="nucleotide sequence ID" value="XM_017455151.3"/>
</dbReference>
<feature type="region of interest" description="Disordered" evidence="1">
    <location>
        <begin position="580"/>
        <end position="645"/>
    </location>
</feature>
<proteinExistence type="predicted"/>
<evidence type="ECO:0000313" key="3">
    <source>
        <dbReference type="RefSeq" id="XP_017310640.1"/>
    </source>
</evidence>
<dbReference type="Proteomes" id="UP000221080">
    <property type="component" value="Chromosome 24"/>
</dbReference>
<evidence type="ECO:0000256" key="1">
    <source>
        <dbReference type="SAM" id="MobiDB-lite"/>
    </source>
</evidence>
<dbReference type="KEGG" id="ipu:108257406"/>
<name>A0A2D0PZV5_ICTPU</name>
<gene>
    <name evidence="3 4 5 6" type="primary">kiaa1522</name>
</gene>
<evidence type="ECO:0000313" key="2">
    <source>
        <dbReference type="Proteomes" id="UP000221080"/>
    </source>
</evidence>
<feature type="compositionally biased region" description="Basic and acidic residues" evidence="1">
    <location>
        <begin position="74"/>
        <end position="91"/>
    </location>
</feature>
<feature type="region of interest" description="Disordered" evidence="1">
    <location>
        <begin position="1374"/>
        <end position="1400"/>
    </location>
</feature>
<feature type="compositionally biased region" description="Low complexity" evidence="1">
    <location>
        <begin position="1258"/>
        <end position="1275"/>
    </location>
</feature>
<feature type="region of interest" description="Disordered" evidence="1">
    <location>
        <begin position="377"/>
        <end position="415"/>
    </location>
</feature>
<organism evidence="2 3">
    <name type="scientific">Ictalurus punctatus</name>
    <name type="common">Channel catfish</name>
    <name type="synonym">Silurus punctatus</name>
    <dbReference type="NCBI Taxonomy" id="7998"/>
    <lineage>
        <taxon>Eukaryota</taxon>
        <taxon>Metazoa</taxon>
        <taxon>Chordata</taxon>
        <taxon>Craniata</taxon>
        <taxon>Vertebrata</taxon>
        <taxon>Euteleostomi</taxon>
        <taxon>Actinopterygii</taxon>
        <taxon>Neopterygii</taxon>
        <taxon>Teleostei</taxon>
        <taxon>Ostariophysi</taxon>
        <taxon>Siluriformes</taxon>
        <taxon>Ictaluridae</taxon>
        <taxon>Ictalurus</taxon>
    </lineage>
</organism>
<dbReference type="Pfam" id="PF15273">
    <property type="entry name" value="NHS"/>
    <property type="match status" value="1"/>
</dbReference>
<feature type="compositionally biased region" description="Polar residues" evidence="1">
    <location>
        <begin position="663"/>
        <end position="672"/>
    </location>
</feature>
<feature type="compositionally biased region" description="Polar residues" evidence="1">
    <location>
        <begin position="1231"/>
        <end position="1252"/>
    </location>
</feature>
<feature type="region of interest" description="Disordered" evidence="1">
    <location>
        <begin position="47"/>
        <end position="91"/>
    </location>
</feature>
<feature type="compositionally biased region" description="Low complexity" evidence="1">
    <location>
        <begin position="603"/>
        <end position="616"/>
    </location>
</feature>
<protein>
    <submittedName>
        <fullName evidence="3 4">Uncharacterized protein KIAA1522 homolog isoform X1</fullName>
    </submittedName>
</protein>
<dbReference type="GeneID" id="108257406"/>
<feature type="compositionally biased region" description="Low complexity" evidence="1">
    <location>
        <begin position="404"/>
        <end position="415"/>
    </location>
</feature>
<dbReference type="CTD" id="57648"/>
<dbReference type="GO" id="GO:0030154">
    <property type="term" value="P:cell differentiation"/>
    <property type="evidence" value="ECO:0007669"/>
    <property type="project" value="TreeGrafter"/>
</dbReference>
<feature type="region of interest" description="Disordered" evidence="1">
    <location>
        <begin position="1231"/>
        <end position="1275"/>
    </location>
</feature>
<feature type="region of interest" description="Disordered" evidence="1">
    <location>
        <begin position="918"/>
        <end position="937"/>
    </location>
</feature>
<accession>A0A2D0PZV5</accession>
<dbReference type="RefSeq" id="XP_017310642.1">
    <property type="nucleotide sequence ID" value="XM_017455153.3"/>
</dbReference>
<evidence type="ECO:0000313" key="6">
    <source>
        <dbReference type="RefSeq" id="XP_017310643.1"/>
    </source>
</evidence>
<dbReference type="PANTHER" id="PTHR23039:SF6">
    <property type="entry name" value="SIMILAR TO MKIAA1522 PROTEIN"/>
    <property type="match status" value="1"/>
</dbReference>
<evidence type="ECO:0000313" key="4">
    <source>
        <dbReference type="RefSeq" id="XP_017310641.1"/>
    </source>
</evidence>
<evidence type="ECO:0000313" key="5">
    <source>
        <dbReference type="RefSeq" id="XP_017310642.1"/>
    </source>
</evidence>
<dbReference type="OrthoDB" id="9948858at2759"/>
<sequence length="1427" mass="156152">MSRSSSTGDLVPKDIMEMLALQNKITKSRKKRGSSLSRTFSWFKGSKPKRLVSNGQSRSGRLGDWTGECTTTRQDADDHDVSKAGQKKDEQTKLTVHYTASQHYQENVFIEGSRPKYLEDLHTEAQEGLKILQQEEHNIARALEEDQPVSTVTAQQENYVNCEERDGHLSFDSTADHSITSVSTVSAVSSRPVLTRQGSTFKPLNTVKRLDNPRKRSRRTTIMGIPQQVQRELSMGRGALLQLPTDEDDDSSGRIIIPTIDGEVPITNHEGARVHLQDIEALQISRDDQLLRHHIHAVYRDDFLLNTKSGTQISQRPRSLAVPGITTSSALLQEPQGPVMSISPQATYLSTVIPNAILPSAIDVIEIDRSCNRRSVRTVSKSSLAPASPASSRSGGGTHDEPNSTSSKWSHSQSSETIVSHTSTISFKGSIPSSHVTDSMKEVTDLNEEQMSFKSLVSCSSSTSKAGSQRLEQGEISDAAETAQNSRLFSRNLSVMKAKLPPAPPRRTYSLHLENLKQRPRELGCKKDLKYLGSNGRQLDGDLNMKEDSTLSYTENISTQSPLFDESKLSVTASPLRPVQDSIEAQSESINSSPQDIFERTLSPSSGYSSQSGTPTHSSKDICPTSPGKQKLKPPKPERTVTRISPAVSVSSSLVSLSSNVSDPANQLKQTHTTQSQPPKISPTTTTIKNKVTPLPTANLRELFNIPPPPKVKAPCPPPPETWAHNERTTELLCGPNPSARRIFGLQKHYQTDILLMKNQATADTTNLTSGQRQISVETEMNGTHSEDKAAMSEGKDGHMLVQEQVPLDEREQVSHVINKREHVNSEELKSEEESPVNSMKLQSADKVNQILLLKEQCVIKSCHVSIGGLPENDFSTPETERTDTEDQCFVKHTTDKEIPKHKLARNLSVEGPRVIGIFPSPSPPPEHSPPPPPSKTFSVCSVSVLLQEEEVQTEMEQGLLTLEHSWPPPPPPLDEPSDLVFEGQDEIDFPPPPPPGMQESFIVISEHYKVESSGQRDSVAPEKPPVLSDISSHTEQNQEPQIIQSTTLVEKTINESLPVDSIPNMSDDKLFDQTHDKPQSFENVSQVCIDLLGSETPVPSEISLKSSKSHDIPLQTLPQETLLSPQHDPLNPPATLPKDLSQCMSHAPALSTDLKITPPLPMEDQSTVNFKRQPSLISKDSRCKGLSSLQKCAPIPKEDANIPLVTPSLLQMVRLRTVNVEDQVNLLSQEDTAGTETTPDQDLSVSIQVTPQKPVRKSMQSPVKSSSASSGPSMRLQEAIRMKTAAMSSSGFPARPSLRLPTPTAISNDMPALSPKTPDDCKSPASTASFIFSKSTKKVVIETATSPEAQASLKQSLAAELMQISDQHKSMVTNGTKKHHKVPPPVAKKPVHVTSPSEKVGTVTKLTIVGSSSKQNNGVANNQQTD</sequence>
<feature type="compositionally biased region" description="Low complexity" evidence="1">
    <location>
        <begin position="673"/>
        <end position="686"/>
    </location>
</feature>
<keyword evidence="2" id="KW-1185">Reference proteome</keyword>
<feature type="region of interest" description="Disordered" evidence="1">
    <location>
        <begin position="658"/>
        <end position="686"/>
    </location>
</feature>
<dbReference type="InterPro" id="IPR024845">
    <property type="entry name" value="NHS-like"/>
</dbReference>
<dbReference type="RefSeq" id="XP_017310643.1">
    <property type="nucleotide sequence ID" value="XM_017455154.3"/>
</dbReference>
<dbReference type="PANTHER" id="PTHR23039">
    <property type="entry name" value="NANCE-HORAN SYNDROME PROTEIN"/>
    <property type="match status" value="1"/>
</dbReference>